<keyword evidence="4" id="KW-1185">Reference proteome</keyword>
<dbReference type="AlphaFoldDB" id="A0A917BZ11"/>
<feature type="domain" description="2TM" evidence="2">
    <location>
        <begin position="4"/>
        <end position="52"/>
    </location>
</feature>
<name>A0A917BZ11_9PROT</name>
<keyword evidence="1" id="KW-0472">Membrane</keyword>
<comment type="caution">
    <text evidence="3">The sequence shown here is derived from an EMBL/GenBank/DDBJ whole genome shotgun (WGS) entry which is preliminary data.</text>
</comment>
<evidence type="ECO:0000313" key="4">
    <source>
        <dbReference type="Proteomes" id="UP000632498"/>
    </source>
</evidence>
<sequence>MEQIFNAGLAAINLTFSPETIWFHYPLFGWGIGLILHAIKTILPDWEQRQETHLRKKD</sequence>
<organism evidence="3 4">
    <name type="scientific">Terasakiella brassicae</name>
    <dbReference type="NCBI Taxonomy" id="1634917"/>
    <lineage>
        <taxon>Bacteria</taxon>
        <taxon>Pseudomonadati</taxon>
        <taxon>Pseudomonadota</taxon>
        <taxon>Alphaproteobacteria</taxon>
        <taxon>Rhodospirillales</taxon>
        <taxon>Terasakiellaceae</taxon>
        <taxon>Terasakiella</taxon>
    </lineage>
</organism>
<feature type="transmembrane region" description="Helical" evidence="1">
    <location>
        <begin position="21"/>
        <end position="39"/>
    </location>
</feature>
<dbReference type="EMBL" id="BMHV01000007">
    <property type="protein sequence ID" value="GGF60289.1"/>
    <property type="molecule type" value="Genomic_DNA"/>
</dbReference>
<keyword evidence="1" id="KW-0812">Transmembrane</keyword>
<dbReference type="Pfam" id="PF13239">
    <property type="entry name" value="2TM"/>
    <property type="match status" value="1"/>
</dbReference>
<dbReference type="Proteomes" id="UP000632498">
    <property type="component" value="Unassembled WGS sequence"/>
</dbReference>
<evidence type="ECO:0000259" key="2">
    <source>
        <dbReference type="Pfam" id="PF13239"/>
    </source>
</evidence>
<evidence type="ECO:0000313" key="3">
    <source>
        <dbReference type="EMBL" id="GGF60289.1"/>
    </source>
</evidence>
<evidence type="ECO:0000256" key="1">
    <source>
        <dbReference type="SAM" id="Phobius"/>
    </source>
</evidence>
<dbReference type="RefSeq" id="WP_188662891.1">
    <property type="nucleotide sequence ID" value="NZ_BMHV01000007.1"/>
</dbReference>
<reference evidence="3" key="2">
    <citation type="submission" date="2020-09" db="EMBL/GenBank/DDBJ databases">
        <authorList>
            <person name="Sun Q."/>
            <person name="Zhou Y."/>
        </authorList>
    </citation>
    <scope>NUCLEOTIDE SEQUENCE</scope>
    <source>
        <strain evidence="3">CGMCC 1.15254</strain>
    </source>
</reference>
<dbReference type="InterPro" id="IPR025698">
    <property type="entry name" value="2TM_dom"/>
</dbReference>
<reference evidence="3" key="1">
    <citation type="journal article" date="2014" name="Int. J. Syst. Evol. Microbiol.">
        <title>Complete genome sequence of Corynebacterium casei LMG S-19264T (=DSM 44701T), isolated from a smear-ripened cheese.</title>
        <authorList>
            <consortium name="US DOE Joint Genome Institute (JGI-PGF)"/>
            <person name="Walter F."/>
            <person name="Albersmeier A."/>
            <person name="Kalinowski J."/>
            <person name="Ruckert C."/>
        </authorList>
    </citation>
    <scope>NUCLEOTIDE SEQUENCE</scope>
    <source>
        <strain evidence="3">CGMCC 1.15254</strain>
    </source>
</reference>
<keyword evidence="1" id="KW-1133">Transmembrane helix</keyword>
<accession>A0A917BZ11</accession>
<gene>
    <name evidence="3" type="ORF">GCM10011332_12490</name>
</gene>
<protein>
    <recommendedName>
        <fullName evidence="2">2TM domain-containing protein</fullName>
    </recommendedName>
</protein>
<proteinExistence type="predicted"/>